<evidence type="ECO:0000256" key="2">
    <source>
        <dbReference type="ARBA" id="ARBA00022801"/>
    </source>
</evidence>
<dbReference type="AlphaFoldDB" id="A0A4Q9BDI1"/>
<dbReference type="SUPFAM" id="SSF54637">
    <property type="entry name" value="Thioesterase/thiol ester dehydrase-isomerase"/>
    <property type="match status" value="1"/>
</dbReference>
<sequence>MEPNEQVLAYLNQNLHKKIADGNPAPIGKWLDGTLVKAEAGKLTAEFVVRPDQLNHAGVIHGGVISAMLDEMMGMTLITAKIDHLYVTINLYIDFLYGAKANEVITVTTEIHRVGKKIANVEAKLHNAQGKLLAKGVSNLAATSIPFSF</sequence>
<dbReference type="Proteomes" id="UP000293583">
    <property type="component" value="Unassembled WGS sequence"/>
</dbReference>
<evidence type="ECO:0000256" key="1">
    <source>
        <dbReference type="ARBA" id="ARBA00008324"/>
    </source>
</evidence>
<evidence type="ECO:0000259" key="3">
    <source>
        <dbReference type="Pfam" id="PF03061"/>
    </source>
</evidence>
<organism evidence="4 5">
    <name type="scientific">Aquirufa antheringensis</name>
    <dbReference type="NCBI Taxonomy" id="2516559"/>
    <lineage>
        <taxon>Bacteria</taxon>
        <taxon>Pseudomonadati</taxon>
        <taxon>Bacteroidota</taxon>
        <taxon>Cytophagia</taxon>
        <taxon>Cytophagales</taxon>
        <taxon>Flectobacillaceae</taxon>
        <taxon>Aquirufa</taxon>
    </lineage>
</organism>
<dbReference type="InterPro" id="IPR003736">
    <property type="entry name" value="PAAI_dom"/>
</dbReference>
<dbReference type="InterPro" id="IPR039298">
    <property type="entry name" value="ACOT13"/>
</dbReference>
<comment type="caution">
    <text evidence="4">The sequence shown here is derived from an EMBL/GenBank/DDBJ whole genome shotgun (WGS) entry which is preliminary data.</text>
</comment>
<dbReference type="Pfam" id="PF03061">
    <property type="entry name" value="4HBT"/>
    <property type="match status" value="1"/>
</dbReference>
<dbReference type="RefSeq" id="WP_130894837.1">
    <property type="nucleotide sequence ID" value="NZ_CP049835.1"/>
</dbReference>
<gene>
    <name evidence="4" type="ORF">EWU20_03580</name>
</gene>
<dbReference type="EMBL" id="SEWY01000002">
    <property type="protein sequence ID" value="TBH74230.1"/>
    <property type="molecule type" value="Genomic_DNA"/>
</dbReference>
<feature type="domain" description="Thioesterase" evidence="3">
    <location>
        <begin position="58"/>
        <end position="133"/>
    </location>
</feature>
<dbReference type="PANTHER" id="PTHR21660:SF1">
    <property type="entry name" value="ACYL-COENZYME A THIOESTERASE 13"/>
    <property type="match status" value="1"/>
</dbReference>
<dbReference type="OrthoDB" id="32575at2"/>
<evidence type="ECO:0000313" key="5">
    <source>
        <dbReference type="Proteomes" id="UP000293583"/>
    </source>
</evidence>
<name>A0A4Q9BDI1_9BACT</name>
<protein>
    <submittedName>
        <fullName evidence="4">PaaI family thioesterase</fullName>
    </submittedName>
</protein>
<keyword evidence="2" id="KW-0378">Hydrolase</keyword>
<accession>A0A4Q9BDI1</accession>
<comment type="similarity">
    <text evidence="1">Belongs to the thioesterase PaaI family.</text>
</comment>
<dbReference type="InterPro" id="IPR029069">
    <property type="entry name" value="HotDog_dom_sf"/>
</dbReference>
<keyword evidence="5" id="KW-1185">Reference proteome</keyword>
<dbReference type="CDD" id="cd03443">
    <property type="entry name" value="PaaI_thioesterase"/>
    <property type="match status" value="1"/>
</dbReference>
<reference evidence="4 5" key="1">
    <citation type="submission" date="2019-02" db="EMBL/GenBank/DDBJ databases">
        <title>Genome of a new Bacteroidetes strain.</title>
        <authorList>
            <person name="Pitt A."/>
        </authorList>
    </citation>
    <scope>NUCLEOTIDE SEQUENCE [LARGE SCALE GENOMIC DNA]</scope>
    <source>
        <strain evidence="4 5">103A-SOEBACH</strain>
    </source>
</reference>
<dbReference type="NCBIfam" id="TIGR00369">
    <property type="entry name" value="unchar_dom_1"/>
    <property type="match status" value="1"/>
</dbReference>
<dbReference type="Gene3D" id="3.10.129.10">
    <property type="entry name" value="Hotdog Thioesterase"/>
    <property type="match status" value="1"/>
</dbReference>
<dbReference type="GO" id="GO:0047617">
    <property type="term" value="F:fatty acyl-CoA hydrolase activity"/>
    <property type="evidence" value="ECO:0007669"/>
    <property type="project" value="InterPro"/>
</dbReference>
<evidence type="ECO:0000313" key="4">
    <source>
        <dbReference type="EMBL" id="TBH74230.1"/>
    </source>
</evidence>
<dbReference type="InterPro" id="IPR006683">
    <property type="entry name" value="Thioestr_dom"/>
</dbReference>
<dbReference type="PANTHER" id="PTHR21660">
    <property type="entry name" value="THIOESTERASE SUPERFAMILY MEMBER-RELATED"/>
    <property type="match status" value="1"/>
</dbReference>
<proteinExistence type="inferred from homology"/>